<dbReference type="PANTHER" id="PTHR43569:SF1">
    <property type="entry name" value="BLL3371 PROTEIN"/>
    <property type="match status" value="1"/>
</dbReference>
<dbReference type="Proteomes" id="UP000571084">
    <property type="component" value="Unassembled WGS sequence"/>
</dbReference>
<dbReference type="Gene3D" id="3.20.20.140">
    <property type="entry name" value="Metal-dependent hydrolases"/>
    <property type="match status" value="1"/>
</dbReference>
<gene>
    <name evidence="3" type="ORF">HNR39_003033</name>
</gene>
<sequence length="343" mass="37685">MSSMPIPVFKHVELDQAWLLRLQEEIIAPELPIVDPHHHLWERGGGYFLDEMLADANAGHNVVATVFVQCGYGYRTDGPESLRPVGETEFVASVAEECAKRNVSTRVCAGIVGTADLMLGDQVDVVLEAHVKAGRGRFRGIRHISARHDAFSASLLPPPQHHLMAEPAFRAGFARLNAFNLTFDAWLYHTQIDELTALARAFPDTPIVLNHVGGPLGVGPYAGKRDEVFMHWLASIKTLATCPNVRVKLGGLAMAITGFTFHTEPLPPSSGELAKAWRPYIDACIENFGADRCMFESNSPVDKGMCSYPVLWNAYKRIASGASDTEKAALFHDTAASFYRLRS</sequence>
<dbReference type="InterPro" id="IPR006680">
    <property type="entry name" value="Amidohydro-rel"/>
</dbReference>
<comment type="caution">
    <text evidence="3">The sequence shown here is derived from an EMBL/GenBank/DDBJ whole genome shotgun (WGS) entry which is preliminary data.</text>
</comment>
<dbReference type="AlphaFoldDB" id="A0A840RWY6"/>
<dbReference type="InterPro" id="IPR032466">
    <property type="entry name" value="Metal_Hydrolase"/>
</dbReference>
<organism evidence="3 4">
    <name type="scientific">Glaciimonas immobilis</name>
    <dbReference type="NCBI Taxonomy" id="728004"/>
    <lineage>
        <taxon>Bacteria</taxon>
        <taxon>Pseudomonadati</taxon>
        <taxon>Pseudomonadota</taxon>
        <taxon>Betaproteobacteria</taxon>
        <taxon>Burkholderiales</taxon>
        <taxon>Oxalobacteraceae</taxon>
        <taxon>Glaciimonas</taxon>
    </lineage>
</organism>
<dbReference type="EMBL" id="JACHHQ010000006">
    <property type="protein sequence ID" value="MBB5201184.1"/>
    <property type="molecule type" value="Genomic_DNA"/>
</dbReference>
<evidence type="ECO:0000313" key="3">
    <source>
        <dbReference type="EMBL" id="MBB5201184.1"/>
    </source>
</evidence>
<comment type="similarity">
    <text evidence="1">Belongs to the metallo-dependent hydrolases superfamily.</text>
</comment>
<evidence type="ECO:0000259" key="2">
    <source>
        <dbReference type="Pfam" id="PF04909"/>
    </source>
</evidence>
<dbReference type="SUPFAM" id="SSF51556">
    <property type="entry name" value="Metallo-dependent hydrolases"/>
    <property type="match status" value="1"/>
</dbReference>
<dbReference type="GO" id="GO:0016787">
    <property type="term" value="F:hydrolase activity"/>
    <property type="evidence" value="ECO:0007669"/>
    <property type="project" value="UniProtKB-KW"/>
</dbReference>
<reference evidence="3 4" key="1">
    <citation type="submission" date="2020-08" db="EMBL/GenBank/DDBJ databases">
        <title>Genomic Encyclopedia of Type Strains, Phase IV (KMG-IV): sequencing the most valuable type-strain genomes for metagenomic binning, comparative biology and taxonomic classification.</title>
        <authorList>
            <person name="Goeker M."/>
        </authorList>
    </citation>
    <scope>NUCLEOTIDE SEQUENCE [LARGE SCALE GENOMIC DNA]</scope>
    <source>
        <strain evidence="3 4">DSM 23240</strain>
    </source>
</reference>
<evidence type="ECO:0000313" key="4">
    <source>
        <dbReference type="Proteomes" id="UP000571084"/>
    </source>
</evidence>
<evidence type="ECO:0000256" key="1">
    <source>
        <dbReference type="ARBA" id="ARBA00038310"/>
    </source>
</evidence>
<keyword evidence="3" id="KW-0378">Hydrolase</keyword>
<dbReference type="InterPro" id="IPR052350">
    <property type="entry name" value="Metallo-dep_Lactonases"/>
</dbReference>
<dbReference type="PANTHER" id="PTHR43569">
    <property type="entry name" value="AMIDOHYDROLASE"/>
    <property type="match status" value="1"/>
</dbReference>
<feature type="domain" description="Amidohydrolase-related" evidence="2">
    <location>
        <begin position="34"/>
        <end position="341"/>
    </location>
</feature>
<proteinExistence type="inferred from homology"/>
<protein>
    <submittedName>
        <fullName evidence="3">Putative TIM-barrel fold metal-dependent hydrolase</fullName>
    </submittedName>
</protein>
<accession>A0A840RWY6</accession>
<dbReference type="Pfam" id="PF04909">
    <property type="entry name" value="Amidohydro_2"/>
    <property type="match status" value="1"/>
</dbReference>
<dbReference type="RefSeq" id="WP_168056696.1">
    <property type="nucleotide sequence ID" value="NZ_JAAOZT010000012.1"/>
</dbReference>
<name>A0A840RWY6_9BURK</name>
<keyword evidence="4" id="KW-1185">Reference proteome</keyword>